<sequence length="164" mass="17554">MPNDKVTTSLERSHGVEFHRALDSAVCVGCLVVEDGVALVNFPGNSRGPMPARWLAQIDVQALLSTAPPGHELLLVFEGGRCELPVVVGVLAPVELNPALDAQADELSVDGRRIELEADDELVLRCGKASLTLRRNGRVVLRGVQVETRASGRTRITGATVEIN</sequence>
<organism evidence="2 3">
    <name type="scientific">Enhygromyxa salina</name>
    <dbReference type="NCBI Taxonomy" id="215803"/>
    <lineage>
        <taxon>Bacteria</taxon>
        <taxon>Pseudomonadati</taxon>
        <taxon>Myxococcota</taxon>
        <taxon>Polyangia</taxon>
        <taxon>Nannocystales</taxon>
        <taxon>Nannocystaceae</taxon>
        <taxon>Enhygromyxa</taxon>
    </lineage>
</organism>
<dbReference type="RefSeq" id="WP_052556936.1">
    <property type="nucleotide sequence ID" value="NZ_JMCC02000117.1"/>
</dbReference>
<dbReference type="Pfam" id="PF20093">
    <property type="entry name" value="DUF6484"/>
    <property type="match status" value="1"/>
</dbReference>
<evidence type="ECO:0000313" key="3">
    <source>
        <dbReference type="Proteomes" id="UP000031599"/>
    </source>
</evidence>
<gene>
    <name evidence="2" type="ORF">DB30_00991</name>
</gene>
<evidence type="ECO:0000313" key="2">
    <source>
        <dbReference type="EMBL" id="KIG12828.1"/>
    </source>
</evidence>
<protein>
    <recommendedName>
        <fullName evidence="1">DUF6484 domain-containing protein</fullName>
    </recommendedName>
</protein>
<feature type="domain" description="DUF6484" evidence="1">
    <location>
        <begin position="34"/>
        <end position="91"/>
    </location>
</feature>
<comment type="caution">
    <text evidence="2">The sequence shown here is derived from an EMBL/GenBank/DDBJ whole genome shotgun (WGS) entry which is preliminary data.</text>
</comment>
<proteinExistence type="predicted"/>
<name>A0A0C1ZP84_9BACT</name>
<evidence type="ECO:0000259" key="1">
    <source>
        <dbReference type="Pfam" id="PF20093"/>
    </source>
</evidence>
<accession>A0A0C1ZP84</accession>
<dbReference type="EMBL" id="JMCC02000117">
    <property type="protein sequence ID" value="KIG12828.1"/>
    <property type="molecule type" value="Genomic_DNA"/>
</dbReference>
<dbReference type="Proteomes" id="UP000031599">
    <property type="component" value="Unassembled WGS sequence"/>
</dbReference>
<dbReference type="AlphaFoldDB" id="A0A0C1ZP84"/>
<dbReference type="InterPro" id="IPR045506">
    <property type="entry name" value="DUF6484"/>
</dbReference>
<reference evidence="2 3" key="1">
    <citation type="submission" date="2014-12" db="EMBL/GenBank/DDBJ databases">
        <title>Genome assembly of Enhygromyxa salina DSM 15201.</title>
        <authorList>
            <person name="Sharma G."/>
            <person name="Subramanian S."/>
        </authorList>
    </citation>
    <scope>NUCLEOTIDE SEQUENCE [LARGE SCALE GENOMIC DNA]</scope>
    <source>
        <strain evidence="2 3">DSM 15201</strain>
    </source>
</reference>